<feature type="domain" description="Pseudouridine synthase I TruA alpha/beta" evidence="6">
    <location>
        <begin position="71"/>
        <end position="172"/>
    </location>
</feature>
<dbReference type="PANTHER" id="PTHR11142:SF0">
    <property type="entry name" value="TRNA PSEUDOURIDINE SYNTHASE-LIKE 1"/>
    <property type="match status" value="1"/>
</dbReference>
<dbReference type="OrthoDB" id="271910at2759"/>
<dbReference type="InterPro" id="IPR020103">
    <property type="entry name" value="PsdUridine_synth_cat_dom_sf"/>
</dbReference>
<name>A0A2G5EYD4_AQUCA</name>
<dbReference type="FunCoup" id="A0A2G5EYD4">
    <property type="interactions" value="1290"/>
</dbReference>
<keyword evidence="3 4" id="KW-0413">Isomerase</keyword>
<dbReference type="Gene3D" id="3.30.70.580">
    <property type="entry name" value="Pseudouridine synthase I, catalytic domain, N-terminal subdomain"/>
    <property type="match status" value="1"/>
</dbReference>
<keyword evidence="8" id="KW-1185">Reference proteome</keyword>
<dbReference type="GO" id="GO:0003723">
    <property type="term" value="F:RNA binding"/>
    <property type="evidence" value="ECO:0007669"/>
    <property type="project" value="InterPro"/>
</dbReference>
<evidence type="ECO:0000256" key="4">
    <source>
        <dbReference type="RuleBase" id="RU003792"/>
    </source>
</evidence>
<feature type="domain" description="Pseudouridine synthase I TruA alpha/beta" evidence="6">
    <location>
        <begin position="213"/>
        <end position="320"/>
    </location>
</feature>
<organism evidence="7 8">
    <name type="scientific">Aquilegia coerulea</name>
    <name type="common">Rocky mountain columbine</name>
    <dbReference type="NCBI Taxonomy" id="218851"/>
    <lineage>
        <taxon>Eukaryota</taxon>
        <taxon>Viridiplantae</taxon>
        <taxon>Streptophyta</taxon>
        <taxon>Embryophyta</taxon>
        <taxon>Tracheophyta</taxon>
        <taxon>Spermatophyta</taxon>
        <taxon>Magnoliopsida</taxon>
        <taxon>Ranunculales</taxon>
        <taxon>Ranunculaceae</taxon>
        <taxon>Thalictroideae</taxon>
        <taxon>Aquilegia</taxon>
    </lineage>
</organism>
<comment type="catalytic activity">
    <reaction evidence="4">
        <text>uridine(38/39/40) in tRNA = pseudouridine(38/39/40) in tRNA</text>
        <dbReference type="Rhea" id="RHEA:22376"/>
        <dbReference type="Rhea" id="RHEA-COMP:10085"/>
        <dbReference type="Rhea" id="RHEA-COMP:10087"/>
        <dbReference type="ChEBI" id="CHEBI:65314"/>
        <dbReference type="ChEBI" id="CHEBI:65315"/>
        <dbReference type="EC" id="5.4.99.12"/>
    </reaction>
</comment>
<dbReference type="NCBIfam" id="TIGR00071">
    <property type="entry name" value="hisT_truA"/>
    <property type="match status" value="1"/>
</dbReference>
<dbReference type="Pfam" id="PF01416">
    <property type="entry name" value="PseudoU_synth_1"/>
    <property type="match status" value="2"/>
</dbReference>
<protein>
    <recommendedName>
        <fullName evidence="4">tRNA pseudouridine synthase</fullName>
        <ecNumber evidence="4">5.4.99.12</ecNumber>
    </recommendedName>
</protein>
<dbReference type="SUPFAM" id="SSF55120">
    <property type="entry name" value="Pseudouridine synthase"/>
    <property type="match status" value="1"/>
</dbReference>
<keyword evidence="2 4" id="KW-0819">tRNA processing</keyword>
<dbReference type="InterPro" id="IPR020095">
    <property type="entry name" value="PsdUridine_synth_TruA_C"/>
</dbReference>
<evidence type="ECO:0000259" key="6">
    <source>
        <dbReference type="Pfam" id="PF01416"/>
    </source>
</evidence>
<dbReference type="PANTHER" id="PTHR11142">
    <property type="entry name" value="PSEUDOURIDYLATE SYNTHASE"/>
    <property type="match status" value="1"/>
</dbReference>
<dbReference type="GO" id="GO:0031119">
    <property type="term" value="P:tRNA pseudouridine synthesis"/>
    <property type="evidence" value="ECO:0007669"/>
    <property type="project" value="TreeGrafter"/>
</dbReference>
<dbReference type="InterPro" id="IPR001406">
    <property type="entry name" value="PsdUridine_synth_TruA"/>
</dbReference>
<dbReference type="EC" id="5.4.99.12" evidence="4"/>
<dbReference type="InParanoid" id="A0A2G5EYD4"/>
<dbReference type="HAMAP" id="MF_00171">
    <property type="entry name" value="TruA"/>
    <property type="match status" value="1"/>
</dbReference>
<proteinExistence type="inferred from homology"/>
<comment type="similarity">
    <text evidence="1 4">Belongs to the tRNA pseudouridine synthase TruA family.</text>
</comment>
<dbReference type="GO" id="GO:0160147">
    <property type="term" value="F:tRNA pseudouridine(38-40) synthase activity"/>
    <property type="evidence" value="ECO:0007669"/>
    <property type="project" value="UniProtKB-EC"/>
</dbReference>
<dbReference type="Proteomes" id="UP000230069">
    <property type="component" value="Unassembled WGS sequence"/>
</dbReference>
<dbReference type="FunFam" id="3.30.70.580:FF:000001">
    <property type="entry name" value="tRNA pseudouridine synthase A"/>
    <property type="match status" value="1"/>
</dbReference>
<evidence type="ECO:0000256" key="1">
    <source>
        <dbReference type="ARBA" id="ARBA00009375"/>
    </source>
</evidence>
<dbReference type="InterPro" id="IPR020094">
    <property type="entry name" value="TruA/RsuA/RluB/E/F_N"/>
</dbReference>
<dbReference type="AlphaFoldDB" id="A0A2G5EYD4"/>
<evidence type="ECO:0000256" key="5">
    <source>
        <dbReference type="SAM" id="MobiDB-lite"/>
    </source>
</evidence>
<evidence type="ECO:0000313" key="8">
    <source>
        <dbReference type="Proteomes" id="UP000230069"/>
    </source>
</evidence>
<dbReference type="EMBL" id="KZ305020">
    <property type="protein sequence ID" value="PIA60732.1"/>
    <property type="molecule type" value="Genomic_DNA"/>
</dbReference>
<reference evidence="7 8" key="1">
    <citation type="submission" date="2017-09" db="EMBL/GenBank/DDBJ databases">
        <title>WGS assembly of Aquilegia coerulea Goldsmith.</title>
        <authorList>
            <person name="Hodges S."/>
            <person name="Kramer E."/>
            <person name="Nordborg M."/>
            <person name="Tomkins J."/>
            <person name="Borevitz J."/>
            <person name="Derieg N."/>
            <person name="Yan J."/>
            <person name="Mihaltcheva S."/>
            <person name="Hayes R.D."/>
            <person name="Rokhsar D."/>
        </authorList>
    </citation>
    <scope>NUCLEOTIDE SEQUENCE [LARGE SCALE GENOMIC DNA]</scope>
    <source>
        <strain evidence="8">cv. Goldsmith</strain>
    </source>
</reference>
<sequence length="349" mass="38788">MAGSSCSSSSVVLLGLPSPPAPTTPSSLPSHHTSSNSWKTKLSSGGGTEDPTATLCKNPTTLAETYKWRMVIAYDGTHFSGWQYQQSTPKTIQCLVEKALAKTTKLEREELILVGASRTDTGVHAWGQVAHFITPFNYDRLDSIHAALNGVLPSDIRVRELSPALPEFHARFSSTGKIYHYKIYNDIIMDPFQRRWAYHSTYRLNAAAMREGARYFVGQHDFTSFVNASNSDHPRSPVKHIIRFDVIELQGALIQLEVEGSGFLYRQVRNMVALLLQIGKEAVPPDIVPMVLAARDRKELAKYTVGAPPHGLCLMSVKYNEELLEPPSGCRATSFGRHHTISKCKLPFY</sequence>
<dbReference type="CDD" id="cd02570">
    <property type="entry name" value="PseudoU_synth_EcTruA"/>
    <property type="match status" value="1"/>
</dbReference>
<dbReference type="InterPro" id="IPR020097">
    <property type="entry name" value="PsdUridine_synth_TruA_a/b_dom"/>
</dbReference>
<gene>
    <name evidence="7" type="ORF">AQUCO_00300323v1</name>
</gene>
<evidence type="ECO:0000313" key="7">
    <source>
        <dbReference type="EMBL" id="PIA60732.1"/>
    </source>
</evidence>
<evidence type="ECO:0000256" key="2">
    <source>
        <dbReference type="ARBA" id="ARBA00022694"/>
    </source>
</evidence>
<feature type="region of interest" description="Disordered" evidence="5">
    <location>
        <begin position="1"/>
        <end position="56"/>
    </location>
</feature>
<feature type="compositionally biased region" description="Low complexity" evidence="5">
    <location>
        <begin position="24"/>
        <end position="35"/>
    </location>
</feature>
<feature type="compositionally biased region" description="Low complexity" evidence="5">
    <location>
        <begin position="1"/>
        <end position="16"/>
    </location>
</feature>
<evidence type="ECO:0000256" key="3">
    <source>
        <dbReference type="ARBA" id="ARBA00023235"/>
    </source>
</evidence>
<dbReference type="Gene3D" id="3.30.70.660">
    <property type="entry name" value="Pseudouridine synthase I, catalytic domain, C-terminal subdomain"/>
    <property type="match status" value="1"/>
</dbReference>
<dbReference type="STRING" id="218851.A0A2G5EYD4"/>
<accession>A0A2G5EYD4</accession>